<dbReference type="EMBL" id="ACZL01000053">
    <property type="protein sequence ID" value="EHI54565.1"/>
    <property type="molecule type" value="Genomic_DNA"/>
</dbReference>
<dbReference type="STRING" id="679200.HMPREF9333_02254"/>
<keyword evidence="2" id="KW-1185">Reference proteome</keyword>
<evidence type="ECO:0000313" key="2">
    <source>
        <dbReference type="Proteomes" id="UP000003011"/>
    </source>
</evidence>
<sequence>MTKITKKAVLQLLKEKYRSDKCRFKNGELAHAAYDLICSVDWEVANRTTNLFHKILDAVDGAEYHGNSIVFKNTREAAEYVWELANDFLPHSPKWYE</sequence>
<dbReference type="HOGENOM" id="CLU_2342990_0_0_9"/>
<organism evidence="1 2">
    <name type="scientific">Johnsonella ignava ATCC 51276</name>
    <dbReference type="NCBI Taxonomy" id="679200"/>
    <lineage>
        <taxon>Bacteria</taxon>
        <taxon>Bacillati</taxon>
        <taxon>Bacillota</taxon>
        <taxon>Clostridia</taxon>
        <taxon>Lachnospirales</taxon>
        <taxon>Lachnospiraceae</taxon>
        <taxon>Johnsonella</taxon>
    </lineage>
</organism>
<evidence type="ECO:0000313" key="1">
    <source>
        <dbReference type="EMBL" id="EHI54565.1"/>
    </source>
</evidence>
<reference evidence="1 2" key="1">
    <citation type="submission" date="2011-08" db="EMBL/GenBank/DDBJ databases">
        <title>The Genome Sequence of Johnsonella ignava ATCC 51276.</title>
        <authorList>
            <consortium name="The Broad Institute Genome Sequencing Platform"/>
            <person name="Earl A."/>
            <person name="Ward D."/>
            <person name="Feldgarden M."/>
            <person name="Gevers D."/>
            <person name="Izard J."/>
            <person name="Blanton J.M."/>
            <person name="Baranova O.V."/>
            <person name="Dewhirst F.E."/>
            <person name="Young S.K."/>
            <person name="Zeng Q."/>
            <person name="Gargeya S."/>
            <person name="Fitzgerald M."/>
            <person name="Haas B."/>
            <person name="Abouelleil A."/>
            <person name="Alvarado L."/>
            <person name="Arachchi H.M."/>
            <person name="Berlin A."/>
            <person name="Brown A."/>
            <person name="Chapman S.B."/>
            <person name="Chen Z."/>
            <person name="Dunbar C."/>
            <person name="Freedman E."/>
            <person name="Gearin G."/>
            <person name="Gellesch M."/>
            <person name="Goldberg J."/>
            <person name="Griggs A."/>
            <person name="Gujja S."/>
            <person name="Heiman D."/>
            <person name="Howarth C."/>
            <person name="Larson L."/>
            <person name="Lui A."/>
            <person name="MacDonald P.J.P."/>
            <person name="Montmayeur A."/>
            <person name="Murphy C."/>
            <person name="Neiman D."/>
            <person name="Pearson M."/>
            <person name="Priest M."/>
            <person name="Roberts A."/>
            <person name="Saif S."/>
            <person name="Shea T."/>
            <person name="Shenoy N."/>
            <person name="Sisk P."/>
            <person name="Stolte C."/>
            <person name="Sykes S."/>
            <person name="Wortman J."/>
            <person name="Nusbaum C."/>
            <person name="Birren B."/>
        </authorList>
    </citation>
    <scope>NUCLEOTIDE SEQUENCE [LARGE SCALE GENOMIC DNA]</scope>
    <source>
        <strain evidence="1 2">ATCC 51276</strain>
    </source>
</reference>
<accession>G5GL09</accession>
<name>G5GL09_9FIRM</name>
<dbReference type="AlphaFoldDB" id="G5GL09"/>
<dbReference type="Proteomes" id="UP000003011">
    <property type="component" value="Unassembled WGS sequence"/>
</dbReference>
<protein>
    <submittedName>
        <fullName evidence="1">Uncharacterized protein</fullName>
    </submittedName>
</protein>
<proteinExistence type="predicted"/>
<comment type="caution">
    <text evidence="1">The sequence shown here is derived from an EMBL/GenBank/DDBJ whole genome shotgun (WGS) entry which is preliminary data.</text>
</comment>
<gene>
    <name evidence="1" type="ORF">HMPREF9333_02254</name>
</gene>
<dbReference type="RefSeq" id="WP_005542304.1">
    <property type="nucleotide sequence ID" value="NZ_JH378845.1"/>
</dbReference>